<evidence type="ECO:0000313" key="5">
    <source>
        <dbReference type="Proteomes" id="UP000016646"/>
    </source>
</evidence>
<sequence length="305" mass="33138">MNAEPFFMGGSMKKLYGVITAMTTPFTQDNKVDVAALEEQTEFLIQKGIHCLYPCGTTGEMFSMSAEERELVAETVVKKAAGRVTVFVHVGAMCQDCTIRLAKHAHSIGADGVGIITPVFFHVDDRAMVEYYKTVCAALPDDFPVYVYVIPQLAHNDIGAATMEEIASACKNVVGVKYSFADMRRINEYLQVRGGNFSVVPGADDLFLPALSCGCDGTVSGCSGPFPEAFVDVYKAFQSGDIAAARKAQVKATKLAMIMKCGANMSIFKNILTMRGIRGGYMRRPLLDLTAEQVAELKKEVASYL</sequence>
<dbReference type="PANTHER" id="PTHR12128:SF66">
    <property type="entry name" value="4-HYDROXY-2-OXOGLUTARATE ALDOLASE, MITOCHONDRIAL"/>
    <property type="match status" value="1"/>
</dbReference>
<dbReference type="InterPro" id="IPR013785">
    <property type="entry name" value="Aldolase_TIM"/>
</dbReference>
<evidence type="ECO:0000313" key="4">
    <source>
        <dbReference type="EMBL" id="ERJ98898.1"/>
    </source>
</evidence>
<dbReference type="Gene3D" id="3.20.20.70">
    <property type="entry name" value="Aldolase class I"/>
    <property type="match status" value="1"/>
</dbReference>
<name>A0ABN0P3W5_TRESO</name>
<comment type="caution">
    <text evidence="4">The sequence shown here is derived from an EMBL/GenBank/DDBJ whole genome shotgun (WGS) entry which is preliminary data.</text>
</comment>
<dbReference type="SMART" id="SM01130">
    <property type="entry name" value="DHDPS"/>
    <property type="match status" value="1"/>
</dbReference>
<dbReference type="PRINTS" id="PR00146">
    <property type="entry name" value="DHPICSNTHASE"/>
</dbReference>
<dbReference type="PANTHER" id="PTHR12128">
    <property type="entry name" value="DIHYDRODIPICOLINATE SYNTHASE"/>
    <property type="match status" value="1"/>
</dbReference>
<dbReference type="Proteomes" id="UP000016646">
    <property type="component" value="Unassembled WGS sequence"/>
</dbReference>
<accession>A0ABN0P3W5</accession>
<comment type="similarity">
    <text evidence="1 3">Belongs to the DapA family.</text>
</comment>
<keyword evidence="5" id="KW-1185">Reference proteome</keyword>
<evidence type="ECO:0000256" key="1">
    <source>
        <dbReference type="ARBA" id="ARBA00007592"/>
    </source>
</evidence>
<keyword evidence="2 3" id="KW-0456">Lyase</keyword>
<reference evidence="4 5" key="1">
    <citation type="submission" date="2013-08" db="EMBL/GenBank/DDBJ databases">
        <authorList>
            <person name="Durkin A.S."/>
            <person name="Haft D.R."/>
            <person name="McCorrison J."/>
            <person name="Torralba M."/>
            <person name="Gillis M."/>
            <person name="Haft D.H."/>
            <person name="Methe B."/>
            <person name="Sutton G."/>
            <person name="Nelson K.E."/>
        </authorList>
    </citation>
    <scope>NUCLEOTIDE SEQUENCE [LARGE SCALE GENOMIC DNA]</scope>
    <source>
        <strain evidence="4 5">ATCC 35536</strain>
    </source>
</reference>
<dbReference type="InterPro" id="IPR002220">
    <property type="entry name" value="DapA-like"/>
</dbReference>
<gene>
    <name evidence="4" type="ORF">HMPREF0860_1864</name>
</gene>
<dbReference type="EMBL" id="AVQI01000079">
    <property type="protein sequence ID" value="ERJ98898.1"/>
    <property type="molecule type" value="Genomic_DNA"/>
</dbReference>
<evidence type="ECO:0000256" key="3">
    <source>
        <dbReference type="PIRNR" id="PIRNR001365"/>
    </source>
</evidence>
<protein>
    <submittedName>
        <fullName evidence="4">Dihydrodipicolinate synthetase family protein</fullName>
    </submittedName>
</protein>
<dbReference type="SUPFAM" id="SSF51569">
    <property type="entry name" value="Aldolase"/>
    <property type="match status" value="1"/>
</dbReference>
<dbReference type="CDD" id="cd00408">
    <property type="entry name" value="DHDPS-like"/>
    <property type="match status" value="1"/>
</dbReference>
<dbReference type="PIRSF" id="PIRSF001365">
    <property type="entry name" value="DHDPS"/>
    <property type="match status" value="1"/>
</dbReference>
<dbReference type="Pfam" id="PF00701">
    <property type="entry name" value="DHDPS"/>
    <property type="match status" value="1"/>
</dbReference>
<evidence type="ECO:0000256" key="2">
    <source>
        <dbReference type="ARBA" id="ARBA00023239"/>
    </source>
</evidence>
<proteinExistence type="inferred from homology"/>
<organism evidence="4 5">
    <name type="scientific">Treponema socranskii subsp. socranskii VPI DR56BR1116 = ATCC 35536</name>
    <dbReference type="NCBI Taxonomy" id="1125725"/>
    <lineage>
        <taxon>Bacteria</taxon>
        <taxon>Pseudomonadati</taxon>
        <taxon>Spirochaetota</taxon>
        <taxon>Spirochaetia</taxon>
        <taxon>Spirochaetales</taxon>
        <taxon>Treponemataceae</taxon>
        <taxon>Treponema</taxon>
    </lineage>
</organism>